<name>A0ABN9F8W8_9NEOB</name>
<feature type="non-terminal residue" evidence="1">
    <location>
        <position position="1"/>
    </location>
</feature>
<reference evidence="1" key="1">
    <citation type="submission" date="2023-05" db="EMBL/GenBank/DDBJ databases">
        <authorList>
            <person name="Stuckert A."/>
        </authorList>
    </citation>
    <scope>NUCLEOTIDE SEQUENCE</scope>
</reference>
<comment type="caution">
    <text evidence="1">The sequence shown here is derived from an EMBL/GenBank/DDBJ whole genome shotgun (WGS) entry which is preliminary data.</text>
</comment>
<evidence type="ECO:0000313" key="2">
    <source>
        <dbReference type="Proteomes" id="UP001162483"/>
    </source>
</evidence>
<sequence length="77" mass="9576">RVTVKKKKTIHKYKKNKNLNTFWPRFVKKDYLFAKFYKKNFFFNIFGHFHLYSKKKKKIPMVNKYHQNKVLSVSKKC</sequence>
<proteinExistence type="predicted"/>
<evidence type="ECO:0000313" key="1">
    <source>
        <dbReference type="EMBL" id="CAI9592581.1"/>
    </source>
</evidence>
<dbReference type="EMBL" id="CATNWA010016431">
    <property type="protein sequence ID" value="CAI9592581.1"/>
    <property type="molecule type" value="Genomic_DNA"/>
</dbReference>
<organism evidence="1 2">
    <name type="scientific">Staurois parvus</name>
    <dbReference type="NCBI Taxonomy" id="386267"/>
    <lineage>
        <taxon>Eukaryota</taxon>
        <taxon>Metazoa</taxon>
        <taxon>Chordata</taxon>
        <taxon>Craniata</taxon>
        <taxon>Vertebrata</taxon>
        <taxon>Euteleostomi</taxon>
        <taxon>Amphibia</taxon>
        <taxon>Batrachia</taxon>
        <taxon>Anura</taxon>
        <taxon>Neobatrachia</taxon>
        <taxon>Ranoidea</taxon>
        <taxon>Ranidae</taxon>
        <taxon>Staurois</taxon>
    </lineage>
</organism>
<gene>
    <name evidence="1" type="ORF">SPARVUS_LOCUS11394045</name>
</gene>
<keyword evidence="2" id="KW-1185">Reference proteome</keyword>
<protein>
    <recommendedName>
        <fullName evidence="3">Ribosomal protein S19</fullName>
    </recommendedName>
</protein>
<accession>A0ABN9F8W8</accession>
<dbReference type="Proteomes" id="UP001162483">
    <property type="component" value="Unassembled WGS sequence"/>
</dbReference>
<evidence type="ECO:0008006" key="3">
    <source>
        <dbReference type="Google" id="ProtNLM"/>
    </source>
</evidence>